<dbReference type="EMBL" id="RBZN01000013">
    <property type="protein sequence ID" value="RKQ17656.1"/>
    <property type="molecule type" value="Genomic_DNA"/>
</dbReference>
<evidence type="ECO:0008006" key="3">
    <source>
        <dbReference type="Google" id="ProtNLM"/>
    </source>
</evidence>
<evidence type="ECO:0000313" key="1">
    <source>
        <dbReference type="EMBL" id="RKQ17656.1"/>
    </source>
</evidence>
<evidence type="ECO:0000313" key="2">
    <source>
        <dbReference type="Proteomes" id="UP000272238"/>
    </source>
</evidence>
<gene>
    <name evidence="1" type="ORF">D8M03_07075</name>
</gene>
<proteinExistence type="predicted"/>
<protein>
    <recommendedName>
        <fullName evidence="3">4-diphosphocytidyl-2C-methyl-D-erythritol kinase</fullName>
    </recommendedName>
</protein>
<organism evidence="1 2">
    <name type="scientific">Ureibacillus endophyticus</name>
    <dbReference type="NCBI Taxonomy" id="1978490"/>
    <lineage>
        <taxon>Bacteria</taxon>
        <taxon>Bacillati</taxon>
        <taxon>Bacillota</taxon>
        <taxon>Bacilli</taxon>
        <taxon>Bacillales</taxon>
        <taxon>Caryophanaceae</taxon>
        <taxon>Ureibacillus</taxon>
    </lineage>
</organism>
<comment type="caution">
    <text evidence="1">The sequence shown here is derived from an EMBL/GenBank/DDBJ whole genome shotgun (WGS) entry which is preliminary data.</text>
</comment>
<name>A0A494Z532_9BACL</name>
<dbReference type="AlphaFoldDB" id="A0A494Z532"/>
<sequence>MEEPLLFIPTPPFYYIEVEEAEPQDVLDVSMEESTSVYEIARSGRVVNPVIARQLNFFSQPINSNRILRFYLSNGESITGKIQEINGNIVKINNNEDIIEIDGNQIEVITTSR</sequence>
<dbReference type="RefSeq" id="WP_121214082.1">
    <property type="nucleotide sequence ID" value="NZ_JAMYWW010000001.1"/>
</dbReference>
<keyword evidence="2" id="KW-1185">Reference proteome</keyword>
<reference evidence="1 2" key="1">
    <citation type="journal article" date="2016" name="Antonie Van Leeuwenhoek">
        <title>Lysinibacillus endophyticus sp. nov., an indole-3-acetic acid producing endophytic bacterium isolated from corn root (Zea mays cv. Xinken-5).</title>
        <authorList>
            <person name="Yu J."/>
            <person name="Guan X."/>
            <person name="Liu C."/>
            <person name="Xiang W."/>
            <person name="Yu Z."/>
            <person name="Liu X."/>
            <person name="Wang G."/>
        </authorList>
    </citation>
    <scope>NUCLEOTIDE SEQUENCE [LARGE SCALE GENOMIC DNA]</scope>
    <source>
        <strain evidence="1 2">DSM 100506</strain>
    </source>
</reference>
<dbReference type="Proteomes" id="UP000272238">
    <property type="component" value="Unassembled WGS sequence"/>
</dbReference>
<dbReference type="OrthoDB" id="2735802at2"/>
<accession>A0A494Z532</accession>